<dbReference type="Gene3D" id="3.20.200.10">
    <property type="entry name" value="MHCK/EF2 kinase"/>
    <property type="match status" value="1"/>
</dbReference>
<dbReference type="GO" id="GO:0005524">
    <property type="term" value="F:ATP binding"/>
    <property type="evidence" value="ECO:0007669"/>
    <property type="project" value="UniProtKB-KW"/>
</dbReference>
<dbReference type="GO" id="GO:1903013">
    <property type="term" value="P:response to differentiation-inducing factor 1"/>
    <property type="evidence" value="ECO:0007669"/>
    <property type="project" value="TreeGrafter"/>
</dbReference>
<dbReference type="InterPro" id="IPR011009">
    <property type="entry name" value="Kinase-like_dom_sf"/>
</dbReference>
<proteinExistence type="predicted"/>
<dbReference type="InterPro" id="IPR004166">
    <property type="entry name" value="a-kinase_dom"/>
</dbReference>
<dbReference type="PANTHER" id="PTHR45992">
    <property type="entry name" value="EUKARYOTIC ELONGATION FACTOR 2 KINASE-RELATED"/>
    <property type="match status" value="1"/>
</dbReference>
<dbReference type="GO" id="GO:0003746">
    <property type="term" value="F:translation elongation factor activity"/>
    <property type="evidence" value="ECO:0007669"/>
    <property type="project" value="UniProtKB-KW"/>
</dbReference>
<dbReference type="AlphaFoldDB" id="A0A5B0MD28"/>
<keyword evidence="2" id="KW-0808">Transferase</keyword>
<sequence length="437" mass="47873">MFECGISFFQDKKLKKTGIMSYMQQIDTSIPQLYKTLQHQLWKLFSPKLLCKELVELLPSTPIGYTSLSCNKSFLNPKTLLLLVGQSTLKKPVQIDLIYEDNGEDTNTILATKNPAATKRSLRIGLNVATSRRPSSLLGNHPYTQTAITARQTENAWALGGIAGTVPARGGASLSTHLNNLGRPLSNSLNINPEGWAIAHRLIFNNVNVNPSRILTLLQRHHSLKATIAPLTVKVDHNILVGQGSMRKAFLAQVKNVRMYEASGHLLQAYQSVIKRCPSKLLSVTLRENAKAFKGVGSTITDPQIIDCDDACWADGNNASKGINHFLENHVCNDVCRALKLGSPTDITPEVTEPDRSVQSQVARATIQAAQSLTGPHAMTDLRTFPGLPANPAQSRAAIGNLLRTEVHGETYPNMYFFASELNHHTSERGPVNTSGR</sequence>
<evidence type="ECO:0000313" key="7">
    <source>
        <dbReference type="EMBL" id="KAA1074775.1"/>
    </source>
</evidence>
<feature type="domain" description="Alpha-type protein kinase" evidence="6">
    <location>
        <begin position="294"/>
        <end position="336"/>
    </location>
</feature>
<evidence type="ECO:0000256" key="2">
    <source>
        <dbReference type="ARBA" id="ARBA00022679"/>
    </source>
</evidence>
<keyword evidence="7" id="KW-0648">Protein biosynthesis</keyword>
<reference evidence="7 8" key="1">
    <citation type="submission" date="2019-05" db="EMBL/GenBank/DDBJ databases">
        <title>Emergence of the Ug99 lineage of the wheat stem rust pathogen through somatic hybridization.</title>
        <authorList>
            <person name="Li F."/>
            <person name="Upadhyaya N.M."/>
            <person name="Sperschneider J."/>
            <person name="Matny O."/>
            <person name="Nguyen-Phuc H."/>
            <person name="Mago R."/>
            <person name="Raley C."/>
            <person name="Miller M.E."/>
            <person name="Silverstein K.A.T."/>
            <person name="Henningsen E."/>
            <person name="Hirsch C.D."/>
            <person name="Visser B."/>
            <person name="Pretorius Z.A."/>
            <person name="Steffenson B.J."/>
            <person name="Schwessinger B."/>
            <person name="Dodds P.N."/>
            <person name="Figueroa M."/>
        </authorList>
    </citation>
    <scope>NUCLEOTIDE SEQUENCE [LARGE SCALE GENOMIC DNA]</scope>
    <source>
        <strain evidence="7">21-0</strain>
    </source>
</reference>
<evidence type="ECO:0000256" key="3">
    <source>
        <dbReference type="ARBA" id="ARBA00022741"/>
    </source>
</evidence>
<name>A0A5B0MD28_PUCGR</name>
<keyword evidence="4 7" id="KW-0418">Kinase</keyword>
<evidence type="ECO:0000256" key="5">
    <source>
        <dbReference type="ARBA" id="ARBA00022840"/>
    </source>
</evidence>
<dbReference type="EMBL" id="VSWC01000157">
    <property type="protein sequence ID" value="KAA1074775.1"/>
    <property type="molecule type" value="Genomic_DNA"/>
</dbReference>
<dbReference type="GO" id="GO:0004674">
    <property type="term" value="F:protein serine/threonine kinase activity"/>
    <property type="evidence" value="ECO:0007669"/>
    <property type="project" value="UniProtKB-KW"/>
</dbReference>
<evidence type="ECO:0000256" key="4">
    <source>
        <dbReference type="ARBA" id="ARBA00022777"/>
    </source>
</evidence>
<gene>
    <name evidence="7" type="primary">EEF2K_10</name>
    <name evidence="7" type="ORF">PGT21_019828</name>
</gene>
<keyword evidence="5" id="KW-0067">ATP-binding</keyword>
<dbReference type="SUPFAM" id="SSF56112">
    <property type="entry name" value="Protein kinase-like (PK-like)"/>
    <property type="match status" value="1"/>
</dbReference>
<dbReference type="GO" id="GO:0031037">
    <property type="term" value="P:myosin II filament disassembly"/>
    <property type="evidence" value="ECO:0007669"/>
    <property type="project" value="TreeGrafter"/>
</dbReference>
<keyword evidence="1" id="KW-0723">Serine/threonine-protein kinase</keyword>
<dbReference type="Pfam" id="PF02816">
    <property type="entry name" value="Alpha_kinase"/>
    <property type="match status" value="1"/>
</dbReference>
<keyword evidence="7" id="KW-0251">Elongation factor</keyword>
<evidence type="ECO:0000313" key="8">
    <source>
        <dbReference type="Proteomes" id="UP000324748"/>
    </source>
</evidence>
<comment type="caution">
    <text evidence="7">The sequence shown here is derived from an EMBL/GenBank/DDBJ whole genome shotgun (WGS) entry which is preliminary data.</text>
</comment>
<accession>A0A5B0MD28</accession>
<dbReference type="InterPro" id="IPR051852">
    <property type="entry name" value="Alpha-type_PK"/>
</dbReference>
<keyword evidence="8" id="KW-1185">Reference proteome</keyword>
<keyword evidence="3" id="KW-0547">Nucleotide-binding</keyword>
<dbReference type="PANTHER" id="PTHR45992:SF2">
    <property type="entry name" value="EUKARYOTIC ELONGATION FACTOR 2 KINASE"/>
    <property type="match status" value="1"/>
</dbReference>
<evidence type="ECO:0000259" key="6">
    <source>
        <dbReference type="Pfam" id="PF02816"/>
    </source>
</evidence>
<protein>
    <submittedName>
        <fullName evidence="7">Eukaryotic elongation factor-2 kinase</fullName>
    </submittedName>
</protein>
<dbReference type="OrthoDB" id="10472507at2759"/>
<dbReference type="Proteomes" id="UP000324748">
    <property type="component" value="Unassembled WGS sequence"/>
</dbReference>
<evidence type="ECO:0000256" key="1">
    <source>
        <dbReference type="ARBA" id="ARBA00022527"/>
    </source>
</evidence>
<organism evidence="7 8">
    <name type="scientific">Puccinia graminis f. sp. tritici</name>
    <dbReference type="NCBI Taxonomy" id="56615"/>
    <lineage>
        <taxon>Eukaryota</taxon>
        <taxon>Fungi</taxon>
        <taxon>Dikarya</taxon>
        <taxon>Basidiomycota</taxon>
        <taxon>Pucciniomycotina</taxon>
        <taxon>Pucciniomycetes</taxon>
        <taxon>Pucciniales</taxon>
        <taxon>Pucciniaceae</taxon>
        <taxon>Puccinia</taxon>
    </lineage>
</organism>